<protein>
    <submittedName>
        <fullName evidence="1">Uncharacterized protein</fullName>
    </submittedName>
</protein>
<keyword evidence="2" id="KW-1185">Reference proteome</keyword>
<proteinExistence type="predicted"/>
<dbReference type="Proteomes" id="UP000268329">
    <property type="component" value="Chromosome"/>
</dbReference>
<evidence type="ECO:0000313" key="1">
    <source>
        <dbReference type="EMBL" id="AYN38131.1"/>
    </source>
</evidence>
<dbReference type="RefSeq" id="WP_121785640.1">
    <property type="nucleotide sequence ID" value="NZ_CP033073.1"/>
</dbReference>
<organism evidence="1 2">
    <name type="scientific">Streptomyces dangxiongensis</name>
    <dbReference type="NCBI Taxonomy" id="1442032"/>
    <lineage>
        <taxon>Bacteria</taxon>
        <taxon>Bacillati</taxon>
        <taxon>Actinomycetota</taxon>
        <taxon>Actinomycetes</taxon>
        <taxon>Kitasatosporales</taxon>
        <taxon>Streptomycetaceae</taxon>
        <taxon>Streptomyces</taxon>
    </lineage>
</organism>
<evidence type="ECO:0000313" key="2">
    <source>
        <dbReference type="Proteomes" id="UP000268329"/>
    </source>
</evidence>
<dbReference type="OrthoDB" id="581105at2"/>
<dbReference type="KEGG" id="sdd:D9753_03335"/>
<name>A0A3G2J8X7_9ACTN</name>
<dbReference type="AlphaFoldDB" id="A0A3G2J8X7"/>
<gene>
    <name evidence="1" type="ORF">D9753_03335</name>
</gene>
<accession>A0A3G2J8X7</accession>
<dbReference type="EMBL" id="CP033073">
    <property type="protein sequence ID" value="AYN38131.1"/>
    <property type="molecule type" value="Genomic_DNA"/>
</dbReference>
<sequence length="68" mass="7586">METEPGWFRLHALVRAYAEERVCIDVPGTSIRQALGRVLAHCRGTHTRDRAHAPGELPVLRRLNGAEA</sequence>
<reference evidence="1 2" key="1">
    <citation type="submission" date="2018-10" db="EMBL/GenBank/DDBJ databases">
        <title>The genome of Streptomyces dangxiongensis Z022.</title>
        <authorList>
            <person name="Zhang B."/>
        </authorList>
    </citation>
    <scope>NUCLEOTIDE SEQUENCE [LARGE SCALE GENOMIC DNA]</scope>
    <source>
        <strain evidence="1 2">Z022</strain>
    </source>
</reference>